<feature type="domain" description="C2H2-type" evidence="7">
    <location>
        <begin position="117"/>
        <end position="146"/>
    </location>
</feature>
<dbReference type="PROSITE" id="PS50157">
    <property type="entry name" value="ZINC_FINGER_C2H2_2"/>
    <property type="match status" value="2"/>
</dbReference>
<evidence type="ECO:0000256" key="5">
    <source>
        <dbReference type="ARBA" id="ARBA00023242"/>
    </source>
</evidence>
<evidence type="ECO:0000256" key="2">
    <source>
        <dbReference type="ARBA" id="ARBA00022737"/>
    </source>
</evidence>
<accession>A0A8C5HTR6</accession>
<evidence type="ECO:0000313" key="9">
    <source>
        <dbReference type="Proteomes" id="UP000694680"/>
    </source>
</evidence>
<evidence type="ECO:0000259" key="7">
    <source>
        <dbReference type="PROSITE" id="PS50157"/>
    </source>
</evidence>
<dbReference type="SMART" id="SM00355">
    <property type="entry name" value="ZnF_C2H2"/>
    <property type="match status" value="5"/>
</dbReference>
<keyword evidence="9" id="KW-1185">Reference proteome</keyword>
<protein>
    <recommendedName>
        <fullName evidence="7">C2H2-type domain-containing protein</fullName>
    </recommendedName>
</protein>
<proteinExistence type="predicted"/>
<feature type="domain" description="C2H2-type" evidence="7">
    <location>
        <begin position="87"/>
        <end position="115"/>
    </location>
</feature>
<reference evidence="8" key="1">
    <citation type="submission" date="2025-08" db="UniProtKB">
        <authorList>
            <consortium name="Ensembl"/>
        </authorList>
    </citation>
    <scope>IDENTIFICATION</scope>
</reference>
<sequence>LPTTDVHLSPDDVRSHLLPPDHSYPSLKALEAEPAEGKMVILLEDFYYGSALGQKTIQPRLQSRTNIGLIRCSICSKTLSNNISSDSVCPHCFRHFLTAAKLQSHVHEVHTRSDSTVTCRICELCFGSEPNLLSHMRTNHRPGEMPYTCQVCDFRTSSYSDVWTHFEQLHANTRNLLCHYCLRVLTSNTCYQQHHALHQRSFNLTCHRCRLHFLFVGDRIKHEVIHHRTHINPAQLSGLKPGTKVRLCVSPALQPVRCVECSQLGDRLQPSLPVCGSLLAV</sequence>
<evidence type="ECO:0000256" key="4">
    <source>
        <dbReference type="ARBA" id="ARBA00022833"/>
    </source>
</evidence>
<dbReference type="InterPro" id="IPR013087">
    <property type="entry name" value="Znf_C2H2_type"/>
</dbReference>
<keyword evidence="5" id="KW-0539">Nucleus</keyword>
<dbReference type="GO" id="GO:0008270">
    <property type="term" value="F:zinc ion binding"/>
    <property type="evidence" value="ECO:0007669"/>
    <property type="project" value="UniProtKB-KW"/>
</dbReference>
<dbReference type="PROSITE" id="PS00028">
    <property type="entry name" value="ZINC_FINGER_C2H2_1"/>
    <property type="match status" value="3"/>
</dbReference>
<organism evidence="8 9">
    <name type="scientific">Gouania willdenowi</name>
    <name type="common">Blunt-snouted clingfish</name>
    <name type="synonym">Lepadogaster willdenowi</name>
    <dbReference type="NCBI Taxonomy" id="441366"/>
    <lineage>
        <taxon>Eukaryota</taxon>
        <taxon>Metazoa</taxon>
        <taxon>Chordata</taxon>
        <taxon>Craniata</taxon>
        <taxon>Vertebrata</taxon>
        <taxon>Euteleostomi</taxon>
        <taxon>Actinopterygii</taxon>
        <taxon>Neopterygii</taxon>
        <taxon>Teleostei</taxon>
        <taxon>Neoteleostei</taxon>
        <taxon>Acanthomorphata</taxon>
        <taxon>Ovalentaria</taxon>
        <taxon>Blenniimorphae</taxon>
        <taxon>Blenniiformes</taxon>
        <taxon>Gobiesocoidei</taxon>
        <taxon>Gobiesocidae</taxon>
        <taxon>Gobiesocinae</taxon>
        <taxon>Gouania</taxon>
    </lineage>
</organism>
<dbReference type="GO" id="GO:0000978">
    <property type="term" value="F:RNA polymerase II cis-regulatory region sequence-specific DNA binding"/>
    <property type="evidence" value="ECO:0007669"/>
    <property type="project" value="TreeGrafter"/>
</dbReference>
<evidence type="ECO:0000256" key="1">
    <source>
        <dbReference type="ARBA" id="ARBA00022723"/>
    </source>
</evidence>
<dbReference type="InterPro" id="IPR036236">
    <property type="entry name" value="Znf_C2H2_sf"/>
</dbReference>
<keyword evidence="3 6" id="KW-0863">Zinc-finger</keyword>
<keyword evidence="4" id="KW-0862">Zinc</keyword>
<dbReference type="InterPro" id="IPR050527">
    <property type="entry name" value="Snail/Krueppel_Znf"/>
</dbReference>
<dbReference type="SUPFAM" id="SSF57667">
    <property type="entry name" value="beta-beta-alpha zinc fingers"/>
    <property type="match status" value="1"/>
</dbReference>
<dbReference type="AlphaFoldDB" id="A0A8C5HTR6"/>
<name>A0A8C5HTR6_GOUWI</name>
<dbReference type="GO" id="GO:0000981">
    <property type="term" value="F:DNA-binding transcription factor activity, RNA polymerase II-specific"/>
    <property type="evidence" value="ECO:0007669"/>
    <property type="project" value="TreeGrafter"/>
</dbReference>
<dbReference type="Gene3D" id="3.30.160.60">
    <property type="entry name" value="Classic Zinc Finger"/>
    <property type="match status" value="2"/>
</dbReference>
<evidence type="ECO:0000256" key="6">
    <source>
        <dbReference type="PROSITE-ProRule" id="PRU00042"/>
    </source>
</evidence>
<dbReference type="Ensembl" id="ENSGWIT00000053519.1">
    <property type="protein sequence ID" value="ENSGWIP00000049519.1"/>
    <property type="gene ID" value="ENSGWIG00000024149.1"/>
</dbReference>
<dbReference type="PANTHER" id="PTHR24388">
    <property type="entry name" value="ZINC FINGER PROTEIN"/>
    <property type="match status" value="1"/>
</dbReference>
<evidence type="ECO:0000313" key="8">
    <source>
        <dbReference type="Ensembl" id="ENSGWIP00000049519.1"/>
    </source>
</evidence>
<dbReference type="Proteomes" id="UP000694680">
    <property type="component" value="Unassembled WGS sequence"/>
</dbReference>
<dbReference type="PANTHER" id="PTHR24388:SF45">
    <property type="entry name" value="POGO TRANSPOSABLE ELEMENT DERIVED WITH ZNF DOMAIN"/>
    <property type="match status" value="1"/>
</dbReference>
<evidence type="ECO:0000256" key="3">
    <source>
        <dbReference type="ARBA" id="ARBA00022771"/>
    </source>
</evidence>
<keyword evidence="1" id="KW-0479">Metal-binding</keyword>
<reference evidence="8" key="2">
    <citation type="submission" date="2025-09" db="UniProtKB">
        <authorList>
            <consortium name="Ensembl"/>
        </authorList>
    </citation>
    <scope>IDENTIFICATION</scope>
</reference>
<keyword evidence="2" id="KW-0677">Repeat</keyword>